<evidence type="ECO:0000313" key="2">
    <source>
        <dbReference type="EMBL" id="BBH95167.1"/>
    </source>
</evidence>
<feature type="transmembrane region" description="Helical" evidence="1">
    <location>
        <begin position="6"/>
        <end position="29"/>
    </location>
</feature>
<evidence type="ECO:0000256" key="1">
    <source>
        <dbReference type="SAM" id="Phobius"/>
    </source>
</evidence>
<keyword evidence="1" id="KW-0812">Transmembrane</keyword>
<accession>A0A455T3P5</accession>
<proteinExistence type="predicted"/>
<keyword evidence="1" id="KW-1133">Transmembrane helix</keyword>
<gene>
    <name evidence="2" type="ORF">KTA_33660</name>
</gene>
<protein>
    <submittedName>
        <fullName evidence="2">Uncharacterized protein</fullName>
    </submittedName>
</protein>
<reference evidence="2" key="1">
    <citation type="submission" date="2018-12" db="EMBL/GenBank/DDBJ databases">
        <title>Novel natural products biosynthetic potential of the class Ktedonobacteria.</title>
        <authorList>
            <person name="Zheng Y."/>
            <person name="Saitou A."/>
            <person name="Wang C.M."/>
            <person name="Toyoda A."/>
            <person name="Minakuchi Y."/>
            <person name="Sekiguchi Y."/>
            <person name="Ueda K."/>
            <person name="Takano H."/>
            <person name="Sakai Y."/>
            <person name="Yokota A."/>
            <person name="Yabe S."/>
        </authorList>
    </citation>
    <scope>NUCLEOTIDE SEQUENCE</scope>
    <source>
        <strain evidence="2">A3-2</strain>
    </source>
</reference>
<sequence length="77" mass="9093">MNDTLLLASLVGLVVVLCAVGLVEFIRYWTRMEECYRQREQLLAQWEQEDQELLRRHEAEARAAFRAARSRSKESRP</sequence>
<name>A0A455T3P5_9CHLR</name>
<dbReference type="EMBL" id="AP019377">
    <property type="protein sequence ID" value="BBH95167.1"/>
    <property type="molecule type" value="Genomic_DNA"/>
</dbReference>
<organism evidence="2">
    <name type="scientific">Thermogemmatispora argillosa</name>
    <dbReference type="NCBI Taxonomy" id="2045280"/>
    <lineage>
        <taxon>Bacteria</taxon>
        <taxon>Bacillati</taxon>
        <taxon>Chloroflexota</taxon>
        <taxon>Ktedonobacteria</taxon>
        <taxon>Thermogemmatisporales</taxon>
        <taxon>Thermogemmatisporaceae</taxon>
        <taxon>Thermogemmatispora</taxon>
    </lineage>
</organism>
<keyword evidence="1" id="KW-0472">Membrane</keyword>
<dbReference type="AlphaFoldDB" id="A0A455T3P5"/>